<keyword evidence="2" id="KW-1185">Reference proteome</keyword>
<comment type="caution">
    <text evidence="1">The sequence shown here is derived from an EMBL/GenBank/DDBJ whole genome shotgun (WGS) entry which is preliminary data.</text>
</comment>
<sequence length="179" mass="19547">MFYAFGFERLGVIVSDLYFVDPEPEEGQEGAERGVRLELRLLAAGKLHGSIYSARPITVDRPLWRADLLESVAGPAGSFDRTHHHPRFDGWEPGHRVFVEELSADPLAWVAKRLADPEGLLAKAGAAPDEITLADAAELRAAVPQIVDAVRTLLDRIRGGELALPPGPEPVTNARVSWL</sequence>
<gene>
    <name evidence="1" type="ORF">AB0C36_09115</name>
</gene>
<accession>A0ABV3DFB0</accession>
<dbReference type="EMBL" id="JBEZFP010000016">
    <property type="protein sequence ID" value="MEU8133654.1"/>
    <property type="molecule type" value="Genomic_DNA"/>
</dbReference>
<organism evidence="1 2">
    <name type="scientific">Streptodolium elevatio</name>
    <dbReference type="NCBI Taxonomy" id="3157996"/>
    <lineage>
        <taxon>Bacteria</taxon>
        <taxon>Bacillati</taxon>
        <taxon>Actinomycetota</taxon>
        <taxon>Actinomycetes</taxon>
        <taxon>Kitasatosporales</taxon>
        <taxon>Streptomycetaceae</taxon>
        <taxon>Streptodolium</taxon>
    </lineage>
</organism>
<evidence type="ECO:0000313" key="1">
    <source>
        <dbReference type="EMBL" id="MEU8133654.1"/>
    </source>
</evidence>
<dbReference type="Proteomes" id="UP001551482">
    <property type="component" value="Unassembled WGS sequence"/>
</dbReference>
<reference evidence="1 2" key="1">
    <citation type="submission" date="2024-06" db="EMBL/GenBank/DDBJ databases">
        <title>The Natural Products Discovery Center: Release of the First 8490 Sequenced Strains for Exploring Actinobacteria Biosynthetic Diversity.</title>
        <authorList>
            <person name="Kalkreuter E."/>
            <person name="Kautsar S.A."/>
            <person name="Yang D."/>
            <person name="Bader C.D."/>
            <person name="Teijaro C.N."/>
            <person name="Fluegel L."/>
            <person name="Davis C.M."/>
            <person name="Simpson J.R."/>
            <person name="Lauterbach L."/>
            <person name="Steele A.D."/>
            <person name="Gui C."/>
            <person name="Meng S."/>
            <person name="Li G."/>
            <person name="Viehrig K."/>
            <person name="Ye F."/>
            <person name="Su P."/>
            <person name="Kiefer A.F."/>
            <person name="Nichols A."/>
            <person name="Cepeda A.J."/>
            <person name="Yan W."/>
            <person name="Fan B."/>
            <person name="Jiang Y."/>
            <person name="Adhikari A."/>
            <person name="Zheng C.-J."/>
            <person name="Schuster L."/>
            <person name="Cowan T.M."/>
            <person name="Smanski M.J."/>
            <person name="Chevrette M.G."/>
            <person name="De Carvalho L.P.S."/>
            <person name="Shen B."/>
        </authorList>
    </citation>
    <scope>NUCLEOTIDE SEQUENCE [LARGE SCALE GENOMIC DNA]</scope>
    <source>
        <strain evidence="1 2">NPDC048946</strain>
    </source>
</reference>
<evidence type="ECO:0000313" key="2">
    <source>
        <dbReference type="Proteomes" id="UP001551482"/>
    </source>
</evidence>
<proteinExistence type="predicted"/>
<protein>
    <submittedName>
        <fullName evidence="1">Uncharacterized protein</fullName>
    </submittedName>
</protein>
<name>A0ABV3DFB0_9ACTN</name>
<dbReference type="RefSeq" id="WP_358351499.1">
    <property type="nucleotide sequence ID" value="NZ_JBEZFP010000016.1"/>
</dbReference>